<protein>
    <submittedName>
        <fullName evidence="1">Uncharacterized protein</fullName>
    </submittedName>
</protein>
<dbReference type="Proteomes" id="UP000663829">
    <property type="component" value="Unassembled WGS sequence"/>
</dbReference>
<dbReference type="EMBL" id="CAJNOQ010021680">
    <property type="protein sequence ID" value="CAF1490411.1"/>
    <property type="molecule type" value="Genomic_DNA"/>
</dbReference>
<reference evidence="1" key="1">
    <citation type="submission" date="2021-02" db="EMBL/GenBank/DDBJ databases">
        <authorList>
            <person name="Nowell W R."/>
        </authorList>
    </citation>
    <scope>NUCLEOTIDE SEQUENCE</scope>
</reference>
<dbReference type="Proteomes" id="UP000681722">
    <property type="component" value="Unassembled WGS sequence"/>
</dbReference>
<evidence type="ECO:0000313" key="3">
    <source>
        <dbReference type="Proteomes" id="UP000663829"/>
    </source>
</evidence>
<organism evidence="1 3">
    <name type="scientific">Didymodactylos carnosus</name>
    <dbReference type="NCBI Taxonomy" id="1234261"/>
    <lineage>
        <taxon>Eukaryota</taxon>
        <taxon>Metazoa</taxon>
        <taxon>Spiralia</taxon>
        <taxon>Gnathifera</taxon>
        <taxon>Rotifera</taxon>
        <taxon>Eurotatoria</taxon>
        <taxon>Bdelloidea</taxon>
        <taxon>Philodinida</taxon>
        <taxon>Philodinidae</taxon>
        <taxon>Didymodactylos</taxon>
    </lineage>
</organism>
<keyword evidence="3" id="KW-1185">Reference proteome</keyword>
<dbReference type="EMBL" id="CAJOBC010087171">
    <property type="protein sequence ID" value="CAF4353522.1"/>
    <property type="molecule type" value="Genomic_DNA"/>
</dbReference>
<gene>
    <name evidence="1" type="ORF">GPM918_LOCUS36227</name>
    <name evidence="2" type="ORF">SRO942_LOCUS36958</name>
</gene>
<sequence length="271" mass="30678">MSEASLEGRGLDFGLLNALRLTSVQFIELLIQHGTSLYRLKSLVKIDDLYENAKENETDLSNIYGILDDTIENKAENFSGQVLFNSVDMIRTNGYINSVSINFHEAPTSVKPQIWLFILSATKNSTQFTITLQYQIPSEDIKPLAGIQNFHLGTSLFTSNEQFLAIGFGENTGNIYSIHDRNQYSVELRNILNKQEKNTPVDFNNEQSQGIAFSFSIIRPSVASKIYRSAADLSLLAEDTKKFQEKEKQFDEHAAHIIDQCFEEDEDFGIQ</sequence>
<dbReference type="AlphaFoldDB" id="A0A815SCT9"/>
<evidence type="ECO:0000313" key="1">
    <source>
        <dbReference type="EMBL" id="CAF1490411.1"/>
    </source>
</evidence>
<evidence type="ECO:0000313" key="2">
    <source>
        <dbReference type="EMBL" id="CAF4353522.1"/>
    </source>
</evidence>
<feature type="non-terminal residue" evidence="1">
    <location>
        <position position="271"/>
    </location>
</feature>
<comment type="caution">
    <text evidence="1">The sequence shown here is derived from an EMBL/GenBank/DDBJ whole genome shotgun (WGS) entry which is preliminary data.</text>
</comment>
<name>A0A815SCT9_9BILA</name>
<accession>A0A815SCT9</accession>
<proteinExistence type="predicted"/>